<feature type="region of interest" description="Disordered" evidence="1">
    <location>
        <begin position="426"/>
        <end position="470"/>
    </location>
</feature>
<name>A0A9P9ABF5_9PEZI</name>
<comment type="caution">
    <text evidence="2">The sequence shown here is derived from an EMBL/GenBank/DDBJ whole genome shotgun (WGS) entry which is preliminary data.</text>
</comment>
<evidence type="ECO:0000256" key="1">
    <source>
        <dbReference type="SAM" id="MobiDB-lite"/>
    </source>
</evidence>
<evidence type="ECO:0000313" key="2">
    <source>
        <dbReference type="EMBL" id="KAH6692668.1"/>
    </source>
</evidence>
<dbReference type="OrthoDB" id="5332281at2759"/>
<accession>A0A9P9ABF5</accession>
<keyword evidence="3" id="KW-1185">Reference proteome</keyword>
<evidence type="ECO:0000313" key="3">
    <source>
        <dbReference type="Proteomes" id="UP000770015"/>
    </source>
</evidence>
<protein>
    <submittedName>
        <fullName evidence="2">Uncharacterized protein</fullName>
    </submittedName>
</protein>
<sequence>MPRGVVLPRMALADDATAGLDDTFNHTVSALRPLLRCIQVEDIDVAMRYDPGFGDLEPSNYDRWNDTVDFAVDNMMATFRIPVPTGCVADDDFATDENTLVYEYKRTVTFGSDLAHVGKLVHLSGSAASVSLEECPSALFLLARPIGDWNLPRGDDDNNNGWPWKATEMTALACSQHIEQVPASVMFRQDSGFAHLIPSGVVVLHDDGAERVANATTGATSLGYRLPDFYTNGGIFGGTEEHDGEIDDETGRYVSEPVHLYGRFFNHLIFGHNGVSVEAIAGPANLANFSSAVARDYGQMLQHIIDRNLRPLSTQPSVQIVGELKRRVLRLAIHRPSKITLQAVLAAMIILGLTGRLLVRLEGVLPRNPCSIGSVMALLAGSQVCDPTAGVLPVDGQKMKPGELGEALSGWVFSLGWWEDRSVSEAQRRSQEAADTPFEEGAEESAASEHPGPTTKMLTERTTEKRVSDGVRFGIDVGQAGPYRLL</sequence>
<organism evidence="2 3">
    <name type="scientific">Plectosphaerella plurivora</name>
    <dbReference type="NCBI Taxonomy" id="936078"/>
    <lineage>
        <taxon>Eukaryota</taxon>
        <taxon>Fungi</taxon>
        <taxon>Dikarya</taxon>
        <taxon>Ascomycota</taxon>
        <taxon>Pezizomycotina</taxon>
        <taxon>Sordariomycetes</taxon>
        <taxon>Hypocreomycetidae</taxon>
        <taxon>Glomerellales</taxon>
        <taxon>Plectosphaerellaceae</taxon>
        <taxon>Plectosphaerella</taxon>
    </lineage>
</organism>
<dbReference type="EMBL" id="JAGSXJ010000004">
    <property type="protein sequence ID" value="KAH6692668.1"/>
    <property type="molecule type" value="Genomic_DNA"/>
</dbReference>
<dbReference type="Proteomes" id="UP000770015">
    <property type="component" value="Unassembled WGS sequence"/>
</dbReference>
<feature type="compositionally biased region" description="Basic and acidic residues" evidence="1">
    <location>
        <begin position="458"/>
        <end position="469"/>
    </location>
</feature>
<reference evidence="2" key="1">
    <citation type="journal article" date="2021" name="Nat. Commun.">
        <title>Genetic determinants of endophytism in the Arabidopsis root mycobiome.</title>
        <authorList>
            <person name="Mesny F."/>
            <person name="Miyauchi S."/>
            <person name="Thiergart T."/>
            <person name="Pickel B."/>
            <person name="Atanasova L."/>
            <person name="Karlsson M."/>
            <person name="Huettel B."/>
            <person name="Barry K.W."/>
            <person name="Haridas S."/>
            <person name="Chen C."/>
            <person name="Bauer D."/>
            <person name="Andreopoulos W."/>
            <person name="Pangilinan J."/>
            <person name="LaButti K."/>
            <person name="Riley R."/>
            <person name="Lipzen A."/>
            <person name="Clum A."/>
            <person name="Drula E."/>
            <person name="Henrissat B."/>
            <person name="Kohler A."/>
            <person name="Grigoriev I.V."/>
            <person name="Martin F.M."/>
            <person name="Hacquard S."/>
        </authorList>
    </citation>
    <scope>NUCLEOTIDE SEQUENCE</scope>
    <source>
        <strain evidence="2">MPI-SDFR-AT-0117</strain>
    </source>
</reference>
<gene>
    <name evidence="2" type="ORF">F5X68DRAFT_250905</name>
</gene>
<proteinExistence type="predicted"/>
<dbReference type="AlphaFoldDB" id="A0A9P9ABF5"/>